<accession>A0A286UK82</accession>
<proteinExistence type="predicted"/>
<protein>
    <submittedName>
        <fullName evidence="1">DHH family</fullName>
    </submittedName>
</protein>
<comment type="caution">
    <text evidence="1">The sequence shown here is derived from an EMBL/GenBank/DDBJ whole genome shotgun (WGS) entry which is preliminary data.</text>
</comment>
<evidence type="ECO:0000313" key="2">
    <source>
        <dbReference type="Proteomes" id="UP000217199"/>
    </source>
</evidence>
<reference evidence="1 2" key="1">
    <citation type="journal article" date="2017" name="Mol. Ecol.">
        <title>Comparative and population genomic landscape of Phellinus noxius: A hypervariable fungus causing root rot in trees.</title>
        <authorList>
            <person name="Chung C.L."/>
            <person name="Lee T.J."/>
            <person name="Akiba M."/>
            <person name="Lee H.H."/>
            <person name="Kuo T.H."/>
            <person name="Liu D."/>
            <person name="Ke H.M."/>
            <person name="Yokoi T."/>
            <person name="Roa M.B."/>
            <person name="Lu M.J."/>
            <person name="Chang Y.Y."/>
            <person name="Ann P.J."/>
            <person name="Tsai J.N."/>
            <person name="Chen C.Y."/>
            <person name="Tzean S.S."/>
            <person name="Ota Y."/>
            <person name="Hattori T."/>
            <person name="Sahashi N."/>
            <person name="Liou R.F."/>
            <person name="Kikuchi T."/>
            <person name="Tsai I.J."/>
        </authorList>
    </citation>
    <scope>NUCLEOTIDE SEQUENCE [LARGE SCALE GENOMIC DNA]</scope>
    <source>
        <strain evidence="1 2">FFPRI411160</strain>
    </source>
</reference>
<dbReference type="InParanoid" id="A0A286UK82"/>
<dbReference type="EMBL" id="NBII01000004">
    <property type="protein sequence ID" value="PAV20023.1"/>
    <property type="molecule type" value="Genomic_DNA"/>
</dbReference>
<dbReference type="Proteomes" id="UP000217199">
    <property type="component" value="Unassembled WGS sequence"/>
</dbReference>
<name>A0A286UK82_9AGAM</name>
<organism evidence="1 2">
    <name type="scientific">Pyrrhoderma noxium</name>
    <dbReference type="NCBI Taxonomy" id="2282107"/>
    <lineage>
        <taxon>Eukaryota</taxon>
        <taxon>Fungi</taxon>
        <taxon>Dikarya</taxon>
        <taxon>Basidiomycota</taxon>
        <taxon>Agaricomycotina</taxon>
        <taxon>Agaricomycetes</taxon>
        <taxon>Hymenochaetales</taxon>
        <taxon>Hymenochaetaceae</taxon>
        <taxon>Pyrrhoderma</taxon>
    </lineage>
</organism>
<sequence length="190" mass="22118">MNAPRRTADFKVYEAWEVVLRAKTLQDISNNRSFLEARQKVNAEVERCTHTAPAFSRDRRVALLTIKSGFQVHPVIATRWAGHLRVRGLQLVMVANEGYHPSGQHTNFSCRIIASLRRLPENERPNLIEILKDYSRKVPDEGFLERVGVILQKDTRKPVVGSYFRPISSYSRGQWKLELSQRFQRFRQKD</sequence>
<gene>
    <name evidence="1" type="ORF">PNOK_0495700</name>
</gene>
<dbReference type="OrthoDB" id="284473at2759"/>
<keyword evidence="2" id="KW-1185">Reference proteome</keyword>
<dbReference type="STRING" id="2282107.A0A286UK82"/>
<evidence type="ECO:0000313" key="1">
    <source>
        <dbReference type="EMBL" id="PAV20023.1"/>
    </source>
</evidence>
<dbReference type="AlphaFoldDB" id="A0A286UK82"/>